<dbReference type="FunFam" id="3.80.10.10:FF:000383">
    <property type="entry name" value="Leucine-rich repeat receptor protein kinase EMS1"/>
    <property type="match status" value="1"/>
</dbReference>
<dbReference type="InterPro" id="IPR001611">
    <property type="entry name" value="Leu-rich_rpt"/>
</dbReference>
<keyword evidence="9 13" id="KW-1133">Transmembrane helix</keyword>
<keyword evidence="10 13" id="KW-0472">Membrane</keyword>
<dbReference type="GO" id="GO:0051707">
    <property type="term" value="P:response to other organism"/>
    <property type="evidence" value="ECO:0007669"/>
    <property type="project" value="UniProtKB-ARBA"/>
</dbReference>
<evidence type="ECO:0000256" key="5">
    <source>
        <dbReference type="ARBA" id="ARBA00022614"/>
    </source>
</evidence>
<organism evidence="17 18">
    <name type="scientific">Tagetes erecta</name>
    <name type="common">African marigold</name>
    <dbReference type="NCBI Taxonomy" id="13708"/>
    <lineage>
        <taxon>Eukaryota</taxon>
        <taxon>Viridiplantae</taxon>
        <taxon>Streptophyta</taxon>
        <taxon>Embryophyta</taxon>
        <taxon>Tracheophyta</taxon>
        <taxon>Spermatophyta</taxon>
        <taxon>Magnoliopsida</taxon>
        <taxon>eudicotyledons</taxon>
        <taxon>Gunneridae</taxon>
        <taxon>Pentapetalae</taxon>
        <taxon>asterids</taxon>
        <taxon>campanulids</taxon>
        <taxon>Asterales</taxon>
        <taxon>Asteraceae</taxon>
        <taxon>Asteroideae</taxon>
        <taxon>Heliantheae alliance</taxon>
        <taxon>Tageteae</taxon>
        <taxon>Tagetes</taxon>
    </lineage>
</organism>
<dbReference type="InterPro" id="IPR051502">
    <property type="entry name" value="RLP_Defense_Trigger"/>
</dbReference>
<evidence type="ECO:0000256" key="11">
    <source>
        <dbReference type="ARBA" id="ARBA00023170"/>
    </source>
</evidence>
<dbReference type="Proteomes" id="UP001229421">
    <property type="component" value="Unassembled WGS sequence"/>
</dbReference>
<dbReference type="InterPro" id="IPR013210">
    <property type="entry name" value="LRR_N_plant-typ"/>
</dbReference>
<comment type="subcellular location">
    <subcellularLocation>
        <location evidence="1">Cell membrane</location>
        <topology evidence="1">Single-pass type I membrane protein</topology>
    </subcellularLocation>
</comment>
<evidence type="ECO:0000256" key="9">
    <source>
        <dbReference type="ARBA" id="ARBA00022989"/>
    </source>
</evidence>
<evidence type="ECO:0000256" key="7">
    <source>
        <dbReference type="ARBA" id="ARBA00022729"/>
    </source>
</evidence>
<gene>
    <name evidence="17" type="ORF">QVD17_02580</name>
</gene>
<feature type="chain" id="PRO_5042204891" description="Leucine-rich repeat-containing N-terminal plant-type domain-containing protein" evidence="14">
    <location>
        <begin position="30"/>
        <end position="1066"/>
    </location>
</feature>
<evidence type="ECO:0000256" key="12">
    <source>
        <dbReference type="ARBA" id="ARBA00023180"/>
    </source>
</evidence>
<keyword evidence="7 14" id="KW-0732">Signal</keyword>
<keyword evidence="11" id="KW-0675">Receptor</keyword>
<keyword evidence="18" id="KW-1185">Reference proteome</keyword>
<evidence type="ECO:0000256" key="6">
    <source>
        <dbReference type="ARBA" id="ARBA00022692"/>
    </source>
</evidence>
<evidence type="ECO:0000256" key="10">
    <source>
        <dbReference type="ARBA" id="ARBA00023136"/>
    </source>
</evidence>
<dbReference type="InterPro" id="IPR055414">
    <property type="entry name" value="LRR_R13L4/SHOC2-like"/>
</dbReference>
<keyword evidence="6 13" id="KW-0812">Transmembrane</keyword>
<feature type="domain" description="Disease resistance R13L4/SHOC-2-like LRR" evidence="16">
    <location>
        <begin position="282"/>
        <end position="497"/>
    </location>
</feature>
<keyword evidence="8" id="KW-0677">Repeat</keyword>
<dbReference type="InterPro" id="IPR003591">
    <property type="entry name" value="Leu-rich_rpt_typical-subtyp"/>
</dbReference>
<keyword evidence="12" id="KW-0325">Glycoprotein</keyword>
<evidence type="ECO:0000259" key="16">
    <source>
        <dbReference type="Pfam" id="PF23598"/>
    </source>
</evidence>
<dbReference type="GO" id="GO:0006952">
    <property type="term" value="P:defense response"/>
    <property type="evidence" value="ECO:0007669"/>
    <property type="project" value="UniProtKB-ARBA"/>
</dbReference>
<dbReference type="PROSITE" id="PS51450">
    <property type="entry name" value="LRR"/>
    <property type="match status" value="1"/>
</dbReference>
<dbReference type="FunFam" id="3.80.10.10:FF:000213">
    <property type="entry name" value="Tyrosine-sulfated glycopeptide receptor 1"/>
    <property type="match status" value="1"/>
</dbReference>
<keyword evidence="4" id="KW-0597">Phosphoprotein</keyword>
<comment type="caution">
    <text evidence="17">The sequence shown here is derived from an EMBL/GenBank/DDBJ whole genome shotgun (WGS) entry which is preliminary data.</text>
</comment>
<reference evidence="17" key="1">
    <citation type="journal article" date="2023" name="bioRxiv">
        <title>Improved chromosome-level genome assembly for marigold (Tagetes erecta).</title>
        <authorList>
            <person name="Jiang F."/>
            <person name="Yuan L."/>
            <person name="Wang S."/>
            <person name="Wang H."/>
            <person name="Xu D."/>
            <person name="Wang A."/>
            <person name="Fan W."/>
        </authorList>
    </citation>
    <scope>NUCLEOTIDE SEQUENCE</scope>
    <source>
        <strain evidence="17">WSJ</strain>
        <tissue evidence="17">Leaf</tissue>
    </source>
</reference>
<dbReference type="SMART" id="SM00369">
    <property type="entry name" value="LRR_TYP"/>
    <property type="match status" value="13"/>
</dbReference>
<dbReference type="AlphaFoldDB" id="A0AAD8LE75"/>
<evidence type="ECO:0000256" key="8">
    <source>
        <dbReference type="ARBA" id="ARBA00022737"/>
    </source>
</evidence>
<evidence type="ECO:0008006" key="19">
    <source>
        <dbReference type="Google" id="ProtNLM"/>
    </source>
</evidence>
<keyword evidence="3" id="KW-1003">Cell membrane</keyword>
<accession>A0AAD8LE75</accession>
<feature type="domain" description="Leucine-rich repeat-containing N-terminal plant-type" evidence="15">
    <location>
        <begin position="35"/>
        <end position="80"/>
    </location>
</feature>
<dbReference type="EMBL" id="JAUHHV010000001">
    <property type="protein sequence ID" value="KAK1436797.1"/>
    <property type="molecule type" value="Genomic_DNA"/>
</dbReference>
<dbReference type="InterPro" id="IPR032675">
    <property type="entry name" value="LRR_dom_sf"/>
</dbReference>
<dbReference type="GO" id="GO:0005886">
    <property type="term" value="C:plasma membrane"/>
    <property type="evidence" value="ECO:0007669"/>
    <property type="project" value="UniProtKB-SubCell"/>
</dbReference>
<evidence type="ECO:0000256" key="1">
    <source>
        <dbReference type="ARBA" id="ARBA00004251"/>
    </source>
</evidence>
<dbReference type="PANTHER" id="PTHR48062:SF21">
    <property type="entry name" value="RECEPTOR-LIKE PROTEIN 12"/>
    <property type="match status" value="1"/>
</dbReference>
<dbReference type="SUPFAM" id="SSF52047">
    <property type="entry name" value="RNI-like"/>
    <property type="match status" value="2"/>
</dbReference>
<name>A0AAD8LE75_TARER</name>
<dbReference type="PANTHER" id="PTHR48062">
    <property type="entry name" value="RECEPTOR-LIKE PROTEIN 14"/>
    <property type="match status" value="1"/>
</dbReference>
<comment type="similarity">
    <text evidence="2">Belongs to the RLP family.</text>
</comment>
<protein>
    <recommendedName>
        <fullName evidence="19">Leucine-rich repeat-containing N-terminal plant-type domain-containing protein</fullName>
    </recommendedName>
</protein>
<keyword evidence="5" id="KW-0433">Leucine-rich repeat</keyword>
<dbReference type="Pfam" id="PF08263">
    <property type="entry name" value="LRRNT_2"/>
    <property type="match status" value="1"/>
</dbReference>
<feature type="signal peptide" evidence="14">
    <location>
        <begin position="1"/>
        <end position="29"/>
    </location>
</feature>
<evidence type="ECO:0000259" key="15">
    <source>
        <dbReference type="Pfam" id="PF08263"/>
    </source>
</evidence>
<dbReference type="FunFam" id="3.80.10.10:FF:000041">
    <property type="entry name" value="LRR receptor-like serine/threonine-protein kinase ERECTA"/>
    <property type="match status" value="1"/>
</dbReference>
<dbReference type="PRINTS" id="PR00019">
    <property type="entry name" value="LEURICHRPT"/>
</dbReference>
<evidence type="ECO:0000313" key="17">
    <source>
        <dbReference type="EMBL" id="KAK1436797.1"/>
    </source>
</evidence>
<proteinExistence type="inferred from homology"/>
<sequence length="1066" mass="120728">MESLCLMKHKRSLLIFMMLLVFMVDWIQGTYVELEDERKALLQIKASLADVPNIFNVEKLLPTWVDHGGKHCEWERVKCNTTSGYVTDLPLGDMFSNMAADDLYSSSYRWNHDEGMIWPLNISFFIHFKELRTLDLSWNYIGNTFMSTELERLPGLKKLETLNLSCNFIETNIFSSLSELTSLTNLDLSFINRFRRLFLPTHDISEFRVPENLEVLNLSGNGYFGTLQMQGSESVSISKKLKILILQENQFNESVVTSLSALGSLQILDLSSNLLSGLFLFQALASFHRLQVIDFSDCSFVGSIPSTIKSLSFLKAISLKHNLLSGSLPDGFCDLRNLRELDLSYNMFDGNLPTCFNRLSSLKYFDISSNQFTGIIQPSLILNLTSLEYVEFSHNKFEGSLSFSLFSNHSKLKVVEFVSDNDVFEVETEEPIGWTPMFQLEALTLLNCNINRRKGNVIPGFLLSQHKLKELDMSHNSLNGQLPNWLIRNNTMLEILSIRDNSFDGTFRIPFYRNSYIRWLNLSGNRIKGTIPEDIRKFLPYISYLNLSRNFLDGNIPSSISDLGKYLDTLDLSQNKLFGEVPTGLFTNLSKLFILKLSKNSLDGEILSGNLSSGPLEVLHLDNNCFTGEIGNKHMSALPNLRLLDISNNRFTALIPSWISNMSYLNGLTVRNNWLGGQLPCVASSLEFLDISQNHFSGSIPSCLKLLEGLKHFYLGGNKFTGSIPKSFGNLTKVLALDIGQNYLTGKVPDFIGNLSNLRVLVMGKNKFRGYIPKQLCQLVDLSLIDLSSNFLSGPIPSCLKNITRPSYQAFIPDNQQSYFASSYSYKGDLERQHISEGGMFTMWQQDQVMFTTKSLALNYKGGVLDIMSGLDLSCNKLTGDIPEELGLLTEIRVLNLSFNLLTGTIPANFSNLINIESLDLSSNNLTGNIPSELIKLNSLASFNVSYNNLSGRLPEMKAQFSTFTKKSYEGNPLLCGPPLENDCTNESHPSTEDRTDEKWFDDHIDMASFKGSFGSALFVFVLGFVALLYINPYWRRRWLDFVEECMYTFFYLFYDFVMKPFYSIN</sequence>
<evidence type="ECO:0000256" key="13">
    <source>
        <dbReference type="SAM" id="Phobius"/>
    </source>
</evidence>
<dbReference type="Pfam" id="PF00560">
    <property type="entry name" value="LRR_1"/>
    <property type="match status" value="6"/>
</dbReference>
<evidence type="ECO:0000256" key="4">
    <source>
        <dbReference type="ARBA" id="ARBA00022553"/>
    </source>
</evidence>
<dbReference type="Pfam" id="PF13855">
    <property type="entry name" value="LRR_8"/>
    <property type="match status" value="1"/>
</dbReference>
<dbReference type="Gene3D" id="3.80.10.10">
    <property type="entry name" value="Ribonuclease Inhibitor"/>
    <property type="match status" value="3"/>
</dbReference>
<evidence type="ECO:0000256" key="14">
    <source>
        <dbReference type="SAM" id="SignalP"/>
    </source>
</evidence>
<dbReference type="FunFam" id="3.80.10.10:FF:000095">
    <property type="entry name" value="LRR receptor-like serine/threonine-protein kinase GSO1"/>
    <property type="match status" value="1"/>
</dbReference>
<evidence type="ECO:0000256" key="2">
    <source>
        <dbReference type="ARBA" id="ARBA00009592"/>
    </source>
</evidence>
<dbReference type="SUPFAM" id="SSF52058">
    <property type="entry name" value="L domain-like"/>
    <property type="match status" value="1"/>
</dbReference>
<dbReference type="Pfam" id="PF23598">
    <property type="entry name" value="LRR_14"/>
    <property type="match status" value="1"/>
</dbReference>
<evidence type="ECO:0000256" key="3">
    <source>
        <dbReference type="ARBA" id="ARBA00022475"/>
    </source>
</evidence>
<evidence type="ECO:0000313" key="18">
    <source>
        <dbReference type="Proteomes" id="UP001229421"/>
    </source>
</evidence>
<feature type="transmembrane region" description="Helical" evidence="13">
    <location>
        <begin position="1014"/>
        <end position="1031"/>
    </location>
</feature>